<reference evidence="1 2" key="1">
    <citation type="journal article" date="2015" name="Nature">
        <title>rRNA introns, odd ribosomes, and small enigmatic genomes across a large radiation of phyla.</title>
        <authorList>
            <person name="Brown C.T."/>
            <person name="Hug L.A."/>
            <person name="Thomas B.C."/>
            <person name="Sharon I."/>
            <person name="Castelle C.J."/>
            <person name="Singh A."/>
            <person name="Wilkins M.J."/>
            <person name="Williams K.H."/>
            <person name="Banfield J.F."/>
        </authorList>
    </citation>
    <scope>NUCLEOTIDE SEQUENCE [LARGE SCALE GENOMIC DNA]</scope>
</reference>
<gene>
    <name evidence="1" type="ORF">UU29_C0019G0001</name>
</gene>
<protein>
    <submittedName>
        <fullName evidence="1">Uncharacterized protein</fullName>
    </submittedName>
</protein>
<name>A0A0G0X338_9BACT</name>
<sequence>TSAGPWRKICTDGDTTCIAGSSGGYWTLSGNNLYPTTIGNNVGIGTTAPGAALDVRNAISVGTAGATEGTITLQTTGGGETAPYIVASTGNLDLYTPTGWIDLYPVNGIKIGGGANLWWIGNSGNATFDFYNAANTAVTIKNTGGGVANLIVDGGNVGIGTVTPYNKLDVAGNLGMRDNDIYFRGTGG</sequence>
<organism evidence="1 2">
    <name type="scientific">Candidatus Daviesbacteria bacterium GW2011_GWA2_40_9</name>
    <dbReference type="NCBI Taxonomy" id="1618424"/>
    <lineage>
        <taxon>Bacteria</taxon>
        <taxon>Candidatus Daviesiibacteriota</taxon>
    </lineage>
</organism>
<evidence type="ECO:0000313" key="2">
    <source>
        <dbReference type="Proteomes" id="UP000034601"/>
    </source>
</evidence>
<dbReference type="Proteomes" id="UP000034601">
    <property type="component" value="Unassembled WGS sequence"/>
</dbReference>
<proteinExistence type="predicted"/>
<evidence type="ECO:0000313" key="1">
    <source>
        <dbReference type="EMBL" id="KKR82027.1"/>
    </source>
</evidence>
<dbReference type="EMBL" id="LCAB01000019">
    <property type="protein sequence ID" value="KKR82027.1"/>
    <property type="molecule type" value="Genomic_DNA"/>
</dbReference>
<comment type="caution">
    <text evidence="1">The sequence shown here is derived from an EMBL/GenBank/DDBJ whole genome shotgun (WGS) entry which is preliminary data.</text>
</comment>
<accession>A0A0G0X338</accession>
<feature type="non-terminal residue" evidence="1">
    <location>
        <position position="1"/>
    </location>
</feature>
<dbReference type="AlphaFoldDB" id="A0A0G0X338"/>